<dbReference type="Proteomes" id="UP000694727">
    <property type="component" value="Unplaced"/>
</dbReference>
<dbReference type="Proteomes" id="UP000694724">
    <property type="component" value="Unplaced"/>
</dbReference>
<reference evidence="16" key="1">
    <citation type="submission" date="2025-05" db="UniProtKB">
        <authorList>
            <consortium name="Ensembl"/>
        </authorList>
    </citation>
    <scope>IDENTIFICATION</scope>
</reference>
<dbReference type="InterPro" id="IPR022353">
    <property type="entry name" value="Insulin_CS"/>
</dbReference>
<keyword evidence="5" id="KW-0892">Osteogenesis</keyword>
<accession>A0A8D1R1J0</accession>
<evidence type="ECO:0000256" key="12">
    <source>
        <dbReference type="ARBA" id="ARBA00049823"/>
    </source>
</evidence>
<organism evidence="16 17">
    <name type="scientific">Sus scrofa</name>
    <name type="common">Pig</name>
    <dbReference type="NCBI Taxonomy" id="9823"/>
    <lineage>
        <taxon>Eukaryota</taxon>
        <taxon>Metazoa</taxon>
        <taxon>Chordata</taxon>
        <taxon>Craniata</taxon>
        <taxon>Vertebrata</taxon>
        <taxon>Euteleostomi</taxon>
        <taxon>Mammalia</taxon>
        <taxon>Eutheria</taxon>
        <taxon>Laurasiatheria</taxon>
        <taxon>Artiodactyla</taxon>
        <taxon>Suina</taxon>
        <taxon>Suidae</taxon>
        <taxon>Sus</taxon>
    </lineage>
</organism>
<dbReference type="Gene3D" id="1.10.100.10">
    <property type="entry name" value="Insulin-like"/>
    <property type="match status" value="1"/>
</dbReference>
<evidence type="ECO:0000313" key="16">
    <source>
        <dbReference type="Ensembl" id="ENSSSCP00055025202.1"/>
    </source>
</evidence>
<evidence type="ECO:0000256" key="9">
    <source>
        <dbReference type="ARBA" id="ARBA00045704"/>
    </source>
</evidence>
<dbReference type="PRINTS" id="PR02006">
    <property type="entry name" value="INSLNLIKEGF2"/>
</dbReference>
<keyword evidence="3 13" id="KW-0964">Secreted</keyword>
<dbReference type="Ensembl" id="ENSSSCT00025031791.1">
    <property type="protein sequence ID" value="ENSSSCP00025013310.1"/>
    <property type="gene ID" value="ENSSSCG00025023458.1"/>
</dbReference>
<evidence type="ECO:0000256" key="14">
    <source>
        <dbReference type="SAM" id="MobiDB-lite"/>
    </source>
</evidence>
<dbReference type="Pfam" id="PF08365">
    <property type="entry name" value="IGF2_C"/>
    <property type="match status" value="1"/>
</dbReference>
<feature type="compositionally biased region" description="Low complexity" evidence="14">
    <location>
        <begin position="285"/>
        <end position="298"/>
    </location>
</feature>
<evidence type="ECO:0000256" key="10">
    <source>
        <dbReference type="ARBA" id="ARBA00049720"/>
    </source>
</evidence>
<dbReference type="GO" id="GO:0001503">
    <property type="term" value="P:ossification"/>
    <property type="evidence" value="ECO:0007669"/>
    <property type="project" value="UniProtKB-KW"/>
</dbReference>
<dbReference type="Ensembl" id="ENSSSCT00065087461.1">
    <property type="protein sequence ID" value="ENSSSCP00065038251.1"/>
    <property type="gene ID" value="ENSSSCG00065063733.1"/>
</dbReference>
<comment type="function">
    <text evidence="9">The insulin-like growth factors possess growth-promoting activity. Major fetal growth hormone in mammals. Plays a key role in regulating fetoplacental development. IGF2 is influenced by placental lactogen. Also involved in tissue differentiation. In adults, involved in glucose metabolism in adipose tissue, skeletal muscle and liver. Acts as a ligand for integrin which is required for IGF2 signaling. Positively regulates myogenic transcription factor MYOD1 function by facilitating the recruitment of transcriptional coactivators, thereby controlling muscle terminal differentiation. Inhibits myoblast differentiation and modulates metabolism via increasing the mitochondrial respiration rate.</text>
</comment>
<evidence type="ECO:0000259" key="15">
    <source>
        <dbReference type="SMART" id="SM00078"/>
    </source>
</evidence>
<dbReference type="PANTHER" id="PTHR46886">
    <property type="entry name" value="INSULIN-LIKE GROWTH FACTOR II"/>
    <property type="match status" value="1"/>
</dbReference>
<sequence>QAGPRPPPSGRPRLLAHARPRSARQRLHPAGGPASTPSVATLLTPISGAVGGAALRRPADPPPPPPHLPQRPSRFARGGGPPRRQSGSQAAGVVIPRAPPQPSPARSLAAPPPRCVPSGPGAAATAPPPPEARARDGRGLRRPKPSWAPAARVTPPLRPPQHLPRPPTLRPLPRFSALPSPSPASGPGPLFFRSLPCAPSRPPQLLASNSLPFHARPLAFAVPKWINYTLSVSLSALLSRCEPARLSLSSLSLSRPLFGPPRFTFTLCLSLSLPPSILDTTADLTSRSPSPPKSTTSGPPQPADGPSSPNNQTSFPPPQKKPSPRSAPSHIRPQRLGQSGAGRGVSGRRANARCSVCDTQQGGGRPLRRLPGRPASRVNRRSRGIVEECCFRSCDLALLETYCATPAKSERDVSTPPTVLPDNFPRYPVGKFFRYDTWKQSAQRLRRGLPALLRARRGRTLAKELEAVREAKRHRPLTARPTRDPAAHGGASPEASGHRK</sequence>
<feature type="region of interest" description="Disordered" evidence="14">
    <location>
        <begin position="280"/>
        <end position="376"/>
    </location>
</feature>
<keyword evidence="4" id="KW-0732">Signal</keyword>
<feature type="region of interest" description="Disordered" evidence="14">
    <location>
        <begin position="468"/>
        <end position="500"/>
    </location>
</feature>
<dbReference type="InterPro" id="IPR022334">
    <property type="entry name" value="IGF2"/>
</dbReference>
<evidence type="ECO:0000256" key="5">
    <source>
        <dbReference type="ARBA" id="ARBA00022855"/>
    </source>
</evidence>
<dbReference type="Ensembl" id="ENSSSCT00055031665.1">
    <property type="protein sequence ID" value="ENSSSCP00055025202.1"/>
    <property type="gene ID" value="ENSSSCG00055016061.1"/>
</dbReference>
<dbReference type="InterPro" id="IPR016179">
    <property type="entry name" value="Insulin-like"/>
</dbReference>
<dbReference type="Ensembl" id="ENSSSCT00045008543.1">
    <property type="protein sequence ID" value="ENSSSCP00045005787.1"/>
    <property type="gene ID" value="ENSSSCG00045005140.1"/>
</dbReference>
<comment type="function">
    <text evidence="8">Preptin undergoes glucose-mediated co-secretion with insulin, and acts as a physiological amplifier of glucose-mediated insulin secretion. Exhibits osteogenic properties by increasing osteoblast mitogenic activity through phosphoactivation of MAPK1 and MAPK3.</text>
</comment>
<feature type="compositionally biased region" description="Pro residues" evidence="14">
    <location>
        <begin position="60"/>
        <end position="69"/>
    </location>
</feature>
<evidence type="ECO:0000256" key="13">
    <source>
        <dbReference type="RuleBase" id="RU000406"/>
    </source>
</evidence>
<dbReference type="SUPFAM" id="SSF56994">
    <property type="entry name" value="Insulin-like"/>
    <property type="match status" value="1"/>
</dbReference>
<dbReference type="SMART" id="SM00078">
    <property type="entry name" value="IlGF"/>
    <property type="match status" value="1"/>
</dbReference>
<dbReference type="GO" id="GO:0005615">
    <property type="term" value="C:extracellular space"/>
    <property type="evidence" value="ECO:0007669"/>
    <property type="project" value="InterPro"/>
</dbReference>
<feature type="compositionally biased region" description="Pro residues" evidence="14">
    <location>
        <begin position="156"/>
        <end position="170"/>
    </location>
</feature>
<evidence type="ECO:0000256" key="3">
    <source>
        <dbReference type="ARBA" id="ARBA00022525"/>
    </source>
</evidence>
<gene>
    <name evidence="16" type="primary">IGF2</name>
</gene>
<evidence type="ECO:0000256" key="6">
    <source>
        <dbReference type="ARBA" id="ARBA00023157"/>
    </source>
</evidence>
<dbReference type="GO" id="GO:0005179">
    <property type="term" value="F:hormone activity"/>
    <property type="evidence" value="ECO:0007669"/>
    <property type="project" value="InterPro"/>
</dbReference>
<dbReference type="Ensembl" id="ENSSSCT00040023049.1">
    <property type="protein sequence ID" value="ENSSSCP00040009681.1"/>
    <property type="gene ID" value="ENSSSCG00040017113.1"/>
</dbReference>
<evidence type="ECO:0000256" key="11">
    <source>
        <dbReference type="ARBA" id="ARBA00049761"/>
    </source>
</evidence>
<dbReference type="PANTHER" id="PTHR46886:SF1">
    <property type="entry name" value="INSULIN-LIKE GROWTH FACTOR II"/>
    <property type="match status" value="1"/>
</dbReference>
<dbReference type="PROSITE" id="PS00262">
    <property type="entry name" value="INSULIN"/>
    <property type="match status" value="1"/>
</dbReference>
<evidence type="ECO:0000256" key="4">
    <source>
        <dbReference type="ARBA" id="ARBA00022729"/>
    </source>
</evidence>
<comment type="subunit">
    <text evidence="10">Interacts with MYORG; this interaction is required for IGF2 secretion. Interacts with integrins ITGAV:ITGB3 and ITGA6:ITGB4; integrin-binding is required for IGF2 signaling. Interacts with IGFBP2.</text>
</comment>
<dbReference type="GO" id="GO:0008083">
    <property type="term" value="F:growth factor activity"/>
    <property type="evidence" value="ECO:0007669"/>
    <property type="project" value="InterPro"/>
</dbReference>
<dbReference type="FunFam" id="1.10.100.10:FF:000012">
    <property type="entry name" value="Insulin-like growth factor II"/>
    <property type="match status" value="1"/>
</dbReference>
<evidence type="ECO:0000256" key="8">
    <source>
        <dbReference type="ARBA" id="ARBA00043916"/>
    </source>
</evidence>
<proteinExistence type="inferred from homology"/>
<evidence type="ECO:0000256" key="1">
    <source>
        <dbReference type="ARBA" id="ARBA00004613"/>
    </source>
</evidence>
<protein>
    <recommendedName>
        <fullName evidence="11">Insulin-like growth factor 2</fullName>
    </recommendedName>
    <alternativeName>
        <fullName evidence="12">Insulin-like growth factor II</fullName>
    </alternativeName>
</protein>
<feature type="region of interest" description="Disordered" evidence="14">
    <location>
        <begin position="1"/>
        <end position="173"/>
    </location>
</feature>
<feature type="compositionally biased region" description="Basic residues" evidence="14">
    <location>
        <begin position="14"/>
        <end position="27"/>
    </location>
</feature>
<dbReference type="Proteomes" id="UP000694725">
    <property type="component" value="Unplaced"/>
</dbReference>
<feature type="domain" description="Insulin-like" evidence="15">
    <location>
        <begin position="343"/>
        <end position="403"/>
    </location>
</feature>
<dbReference type="InterPro" id="IPR013576">
    <property type="entry name" value="IGF2_C"/>
</dbReference>
<keyword evidence="7" id="KW-0497">Mitogen</keyword>
<evidence type="ECO:0000256" key="7">
    <source>
        <dbReference type="ARBA" id="ARBA00023246"/>
    </source>
</evidence>
<dbReference type="Pfam" id="PF00049">
    <property type="entry name" value="Insulin"/>
    <property type="match status" value="1"/>
</dbReference>
<dbReference type="AlphaFoldDB" id="A0A8D1R1J0"/>
<evidence type="ECO:0000313" key="17">
    <source>
        <dbReference type="Proteomes" id="UP000694724"/>
    </source>
</evidence>
<comment type="similarity">
    <text evidence="2 13">Belongs to the insulin family.</text>
</comment>
<feature type="compositionally biased region" description="Pro residues" evidence="14">
    <location>
        <begin position="1"/>
        <end position="10"/>
    </location>
</feature>
<dbReference type="Proteomes" id="UP000694722">
    <property type="component" value="Unplaced"/>
</dbReference>
<keyword evidence="6" id="KW-1015">Disulfide bond</keyword>
<dbReference type="Proteomes" id="UP000694728">
    <property type="component" value="Unplaced"/>
</dbReference>
<evidence type="ECO:0000256" key="2">
    <source>
        <dbReference type="ARBA" id="ARBA00009034"/>
    </source>
</evidence>
<dbReference type="InterPro" id="IPR036438">
    <property type="entry name" value="Insulin-like_sf"/>
</dbReference>
<comment type="subcellular location">
    <subcellularLocation>
        <location evidence="1 13">Secreted</location>
    </subcellularLocation>
</comment>
<dbReference type="GO" id="GO:0051781">
    <property type="term" value="P:positive regulation of cell division"/>
    <property type="evidence" value="ECO:0007669"/>
    <property type="project" value="UniProtKB-KW"/>
</dbReference>
<name>A0A8D1R1J0_PIG</name>